<dbReference type="Pfam" id="PF06985">
    <property type="entry name" value="HET"/>
    <property type="match status" value="1"/>
</dbReference>
<sequence>MSLRCANRPISTLPSRFCSKNIRAQLSDFIASLMKMPTLDEFQAPEQPYEKKGFGKIVRTCELASAHGLRYAWVDTCCIDKSSSAELSEAINSMFKWYMNAAVCIVFLSDLPFGSSFEDHFPRCRWLTRGWTLQEIVAPRVAEFYDAKWELRGRKPELNSLLADVTRIDYDVSCNNQVMFEVPVARRMSWASMRQTTRVEDTAYCLMGIFGVSMPMIYGEGHKAFMRLQEEIAKESSDLSLFAWTNPSLNLSPESWIQQSYRGIFARSPREFSNAHNLKRRVKDAIIDTEFAITNKGLRIETALISIPDATEDLVWDLGVSERDDWPKDRADGWLGVYLTKTANGYVRSKSHTLFKAEPQMRRYRGDNTLVYIRKDLRVSESETAENRFRGAVCADFSRAPCHVVAAAPQQLWDSNRNLFLGQGQGINAYLLLRFSHIPNHTSAVHFVVALSTMDEPICHIFSDQHPLFDQACRFMDTAREITYYVSADYFRMQFLPGRRQTQSSPALCSVRQPHSNSVLHFQAELKPHVLDNQFCYNLELLFAHTVLDSPPNIRGISSLNLC</sequence>
<dbReference type="Proteomes" id="UP001369815">
    <property type="component" value="Unassembled WGS sequence"/>
</dbReference>
<evidence type="ECO:0000313" key="4">
    <source>
        <dbReference type="Proteomes" id="UP001369815"/>
    </source>
</evidence>
<dbReference type="PANTHER" id="PTHR10622">
    <property type="entry name" value="HET DOMAIN-CONTAINING PROTEIN"/>
    <property type="match status" value="1"/>
</dbReference>
<dbReference type="AlphaFoldDB" id="A0AAX6MKQ2"/>
<protein>
    <recommendedName>
        <fullName evidence="5">Heterokaryon incompatibility domain-containing protein</fullName>
    </recommendedName>
</protein>
<dbReference type="PANTHER" id="PTHR10622:SF12">
    <property type="entry name" value="HET DOMAIN-CONTAINING PROTEIN"/>
    <property type="match status" value="1"/>
</dbReference>
<dbReference type="EMBL" id="JBANMG010000005">
    <property type="protein sequence ID" value="KAK6953228.1"/>
    <property type="molecule type" value="Genomic_DNA"/>
</dbReference>
<evidence type="ECO:0000259" key="2">
    <source>
        <dbReference type="Pfam" id="PF26640"/>
    </source>
</evidence>
<dbReference type="InterPro" id="IPR058525">
    <property type="entry name" value="DUF8212"/>
</dbReference>
<dbReference type="Pfam" id="PF26640">
    <property type="entry name" value="DUF8212"/>
    <property type="match status" value="1"/>
</dbReference>
<comment type="caution">
    <text evidence="3">The sequence shown here is derived from an EMBL/GenBank/DDBJ whole genome shotgun (WGS) entry which is preliminary data.</text>
</comment>
<reference evidence="3 4" key="1">
    <citation type="journal article" date="2024" name="Front Chem Biol">
        <title>Unveiling the potential of Daldinia eschscholtzii MFLUCC 19-0629 through bioactivity and bioinformatics studies for enhanced sustainable agriculture production.</title>
        <authorList>
            <person name="Brooks S."/>
            <person name="Weaver J.A."/>
            <person name="Klomchit A."/>
            <person name="Alharthi S.A."/>
            <person name="Onlamun T."/>
            <person name="Nurani R."/>
            <person name="Vong T.K."/>
            <person name="Alberti F."/>
            <person name="Greco C."/>
        </authorList>
    </citation>
    <scope>NUCLEOTIDE SEQUENCE [LARGE SCALE GENOMIC DNA]</scope>
    <source>
        <strain evidence="3">MFLUCC 19-0629</strain>
    </source>
</reference>
<feature type="domain" description="DUF8212" evidence="2">
    <location>
        <begin position="223"/>
        <end position="260"/>
    </location>
</feature>
<gene>
    <name evidence="3" type="ORF">Daesc_005528</name>
</gene>
<accession>A0AAX6MKQ2</accession>
<evidence type="ECO:0008006" key="5">
    <source>
        <dbReference type="Google" id="ProtNLM"/>
    </source>
</evidence>
<keyword evidence="4" id="KW-1185">Reference proteome</keyword>
<proteinExistence type="predicted"/>
<feature type="domain" description="Heterokaryon incompatibility" evidence="1">
    <location>
        <begin position="63"/>
        <end position="109"/>
    </location>
</feature>
<dbReference type="InterPro" id="IPR010730">
    <property type="entry name" value="HET"/>
</dbReference>
<evidence type="ECO:0000313" key="3">
    <source>
        <dbReference type="EMBL" id="KAK6953228.1"/>
    </source>
</evidence>
<name>A0AAX6MKQ2_9PEZI</name>
<evidence type="ECO:0000259" key="1">
    <source>
        <dbReference type="Pfam" id="PF06985"/>
    </source>
</evidence>
<organism evidence="3 4">
    <name type="scientific">Daldinia eschscholtzii</name>
    <dbReference type="NCBI Taxonomy" id="292717"/>
    <lineage>
        <taxon>Eukaryota</taxon>
        <taxon>Fungi</taxon>
        <taxon>Dikarya</taxon>
        <taxon>Ascomycota</taxon>
        <taxon>Pezizomycotina</taxon>
        <taxon>Sordariomycetes</taxon>
        <taxon>Xylariomycetidae</taxon>
        <taxon>Xylariales</taxon>
        <taxon>Hypoxylaceae</taxon>
        <taxon>Daldinia</taxon>
    </lineage>
</organism>